<gene>
    <name evidence="1" type="ORF">PHYPA_017841</name>
</gene>
<dbReference type="Gramene" id="Pp3c14_880V3.2">
    <property type="protein sequence ID" value="PAC:32961717.CDS.1"/>
    <property type="gene ID" value="Pp3c14_880"/>
</dbReference>
<name>A0A2K1JG13_PHYPA</name>
<dbReference type="AlphaFoldDB" id="A0A2K1JG13"/>
<reference evidence="1 3" key="1">
    <citation type="journal article" date="2008" name="Science">
        <title>The Physcomitrella genome reveals evolutionary insights into the conquest of land by plants.</title>
        <authorList>
            <person name="Rensing S."/>
            <person name="Lang D."/>
            <person name="Zimmer A."/>
            <person name="Terry A."/>
            <person name="Salamov A."/>
            <person name="Shapiro H."/>
            <person name="Nishiyama T."/>
            <person name="Perroud P.-F."/>
            <person name="Lindquist E."/>
            <person name="Kamisugi Y."/>
            <person name="Tanahashi T."/>
            <person name="Sakakibara K."/>
            <person name="Fujita T."/>
            <person name="Oishi K."/>
            <person name="Shin-I T."/>
            <person name="Kuroki Y."/>
            <person name="Toyoda A."/>
            <person name="Suzuki Y."/>
            <person name="Hashimoto A."/>
            <person name="Yamaguchi K."/>
            <person name="Sugano A."/>
            <person name="Kohara Y."/>
            <person name="Fujiyama A."/>
            <person name="Anterola A."/>
            <person name="Aoki S."/>
            <person name="Ashton N."/>
            <person name="Barbazuk W.B."/>
            <person name="Barker E."/>
            <person name="Bennetzen J."/>
            <person name="Bezanilla M."/>
            <person name="Blankenship R."/>
            <person name="Cho S.H."/>
            <person name="Dutcher S."/>
            <person name="Estelle M."/>
            <person name="Fawcett J.A."/>
            <person name="Gundlach H."/>
            <person name="Hanada K."/>
            <person name="Heyl A."/>
            <person name="Hicks K.A."/>
            <person name="Hugh J."/>
            <person name="Lohr M."/>
            <person name="Mayer K."/>
            <person name="Melkozernov A."/>
            <person name="Murata T."/>
            <person name="Nelson D."/>
            <person name="Pils B."/>
            <person name="Prigge M."/>
            <person name="Reiss B."/>
            <person name="Renner T."/>
            <person name="Rombauts S."/>
            <person name="Rushton P."/>
            <person name="Sanderfoot A."/>
            <person name="Schween G."/>
            <person name="Shiu S.-H."/>
            <person name="Stueber K."/>
            <person name="Theodoulou F.L."/>
            <person name="Tu H."/>
            <person name="Van de Peer Y."/>
            <person name="Verrier P.J."/>
            <person name="Waters E."/>
            <person name="Wood A."/>
            <person name="Yang L."/>
            <person name="Cove D."/>
            <person name="Cuming A."/>
            <person name="Hasebe M."/>
            <person name="Lucas S."/>
            <person name="Mishler D.B."/>
            <person name="Reski R."/>
            <person name="Grigoriev I."/>
            <person name="Quatrano R.S."/>
            <person name="Boore J.L."/>
        </authorList>
    </citation>
    <scope>NUCLEOTIDE SEQUENCE [LARGE SCALE GENOMIC DNA]</scope>
    <source>
        <strain evidence="2 3">cv. Gransden 2004</strain>
    </source>
</reference>
<dbReference type="EMBL" id="ABEU02000014">
    <property type="protein sequence ID" value="PNR40439.1"/>
    <property type="molecule type" value="Genomic_DNA"/>
</dbReference>
<organism evidence="1">
    <name type="scientific">Physcomitrium patens</name>
    <name type="common">Spreading-leaved earth moss</name>
    <name type="synonym">Physcomitrella patens</name>
    <dbReference type="NCBI Taxonomy" id="3218"/>
    <lineage>
        <taxon>Eukaryota</taxon>
        <taxon>Viridiplantae</taxon>
        <taxon>Streptophyta</taxon>
        <taxon>Embryophyta</taxon>
        <taxon>Bryophyta</taxon>
        <taxon>Bryophytina</taxon>
        <taxon>Bryopsida</taxon>
        <taxon>Funariidae</taxon>
        <taxon>Funariales</taxon>
        <taxon>Funariaceae</taxon>
        <taxon>Physcomitrium</taxon>
    </lineage>
</organism>
<proteinExistence type="predicted"/>
<dbReference type="PaxDb" id="3218-PP1S435_19V6.1"/>
<dbReference type="Proteomes" id="UP000006727">
    <property type="component" value="Chromosome 14"/>
</dbReference>
<dbReference type="EnsemblPlants" id="Pp3c14_880V3.2">
    <property type="protein sequence ID" value="PAC:32961717.CDS.1"/>
    <property type="gene ID" value="Pp3c14_880"/>
</dbReference>
<dbReference type="InParanoid" id="A0A2K1JG13"/>
<evidence type="ECO:0000313" key="1">
    <source>
        <dbReference type="EMBL" id="PNR40439.1"/>
    </source>
</evidence>
<protein>
    <submittedName>
        <fullName evidence="1 2">Uncharacterized protein</fullName>
    </submittedName>
</protein>
<reference evidence="2" key="3">
    <citation type="submission" date="2020-12" db="UniProtKB">
        <authorList>
            <consortium name="EnsemblPlants"/>
        </authorList>
    </citation>
    <scope>IDENTIFICATION</scope>
</reference>
<sequence>MERGQCRKWGQDRRAWPLEVTVNPVLRCSLRQPPRISTVAGVCISQPFRNRITSWLCQ</sequence>
<dbReference type="EnsemblPlants" id="Pp3c14_880V3.1">
    <property type="protein sequence ID" value="PAC:32961716.CDS.1"/>
    <property type="gene ID" value="Pp3c14_880"/>
</dbReference>
<evidence type="ECO:0000313" key="2">
    <source>
        <dbReference type="EnsemblPlants" id="PAC:32961716.CDS.1"/>
    </source>
</evidence>
<keyword evidence="3" id="KW-1185">Reference proteome</keyword>
<evidence type="ECO:0000313" key="3">
    <source>
        <dbReference type="Proteomes" id="UP000006727"/>
    </source>
</evidence>
<accession>A0A2K1JG13</accession>
<reference evidence="1 3" key="2">
    <citation type="journal article" date="2018" name="Plant J.">
        <title>The Physcomitrella patens chromosome-scale assembly reveals moss genome structure and evolution.</title>
        <authorList>
            <person name="Lang D."/>
            <person name="Ullrich K.K."/>
            <person name="Murat F."/>
            <person name="Fuchs J."/>
            <person name="Jenkins J."/>
            <person name="Haas F.B."/>
            <person name="Piednoel M."/>
            <person name="Gundlach H."/>
            <person name="Van Bel M."/>
            <person name="Meyberg R."/>
            <person name="Vives C."/>
            <person name="Morata J."/>
            <person name="Symeonidi A."/>
            <person name="Hiss M."/>
            <person name="Muchero W."/>
            <person name="Kamisugi Y."/>
            <person name="Saleh O."/>
            <person name="Blanc G."/>
            <person name="Decker E.L."/>
            <person name="van Gessel N."/>
            <person name="Grimwood J."/>
            <person name="Hayes R.D."/>
            <person name="Graham S.W."/>
            <person name="Gunter L.E."/>
            <person name="McDaniel S.F."/>
            <person name="Hoernstein S.N.W."/>
            <person name="Larsson A."/>
            <person name="Li F.W."/>
            <person name="Perroud P.F."/>
            <person name="Phillips J."/>
            <person name="Ranjan P."/>
            <person name="Rokshar D.S."/>
            <person name="Rothfels C.J."/>
            <person name="Schneider L."/>
            <person name="Shu S."/>
            <person name="Stevenson D.W."/>
            <person name="Thummler F."/>
            <person name="Tillich M."/>
            <person name="Villarreal Aguilar J.C."/>
            <person name="Widiez T."/>
            <person name="Wong G.K."/>
            <person name="Wymore A."/>
            <person name="Zhang Y."/>
            <person name="Zimmer A.D."/>
            <person name="Quatrano R.S."/>
            <person name="Mayer K.F.X."/>
            <person name="Goodstein D."/>
            <person name="Casacuberta J.M."/>
            <person name="Vandepoele K."/>
            <person name="Reski R."/>
            <person name="Cuming A.C."/>
            <person name="Tuskan G.A."/>
            <person name="Maumus F."/>
            <person name="Salse J."/>
            <person name="Schmutz J."/>
            <person name="Rensing S.A."/>
        </authorList>
    </citation>
    <scope>NUCLEOTIDE SEQUENCE [LARGE SCALE GENOMIC DNA]</scope>
    <source>
        <strain evidence="2 3">cv. Gransden 2004</strain>
    </source>
</reference>
<dbReference type="Gramene" id="Pp3c14_880V3.1">
    <property type="protein sequence ID" value="PAC:32961716.CDS.1"/>
    <property type="gene ID" value="Pp3c14_880"/>
</dbReference>